<evidence type="ECO:0000256" key="2">
    <source>
        <dbReference type="ARBA" id="ARBA00023157"/>
    </source>
</evidence>
<keyword evidence="6" id="KW-1185">Reference proteome</keyword>
<dbReference type="SUPFAM" id="SSF56436">
    <property type="entry name" value="C-type lectin-like"/>
    <property type="match status" value="1"/>
</dbReference>
<organism evidence="5 6">
    <name type="scientific">Polypterus senegalus</name>
    <name type="common">Senegal bichir</name>
    <dbReference type="NCBI Taxonomy" id="55291"/>
    <lineage>
        <taxon>Eukaryota</taxon>
        <taxon>Metazoa</taxon>
        <taxon>Chordata</taxon>
        <taxon>Craniata</taxon>
        <taxon>Vertebrata</taxon>
        <taxon>Euteleostomi</taxon>
        <taxon>Actinopterygii</taxon>
        <taxon>Polypteriformes</taxon>
        <taxon>Polypteridae</taxon>
        <taxon>Polypterus</taxon>
    </lineage>
</organism>
<dbReference type="EMBL" id="JAATIS010001721">
    <property type="protein sequence ID" value="KAG2465354.1"/>
    <property type="molecule type" value="Genomic_DNA"/>
</dbReference>
<evidence type="ECO:0000256" key="1">
    <source>
        <dbReference type="ARBA" id="ARBA00022734"/>
    </source>
</evidence>
<dbReference type="AlphaFoldDB" id="A0A8X7XDJ4"/>
<feature type="non-terminal residue" evidence="5">
    <location>
        <position position="244"/>
    </location>
</feature>
<accession>A0A8X7XDJ4</accession>
<protein>
    <submittedName>
        <fullName evidence="5">CLC4M protein</fullName>
    </submittedName>
</protein>
<keyword evidence="1" id="KW-0430">Lectin</keyword>
<dbReference type="InterPro" id="IPR001304">
    <property type="entry name" value="C-type_lectin-like"/>
</dbReference>
<sequence length="244" mass="28307">MYVFKKWKKLQDVVKTSLDIRNTPHRSLELLHYATQRHNSSVKNVSDMSKLSVFGSLDVTGNKYKENEDRLELSISTIKEKLDLLQANFTHLQNQSSALNESYSELLSQNDELKTNHSELLSRYSSLYENFTELTLRFTALDDYCPIANNITNERKCAVCPKDWLLFNKMCYLFSTVTKTWNKSRDYCASLKGHLVIIENAEEQRFLINTTKSKEGPYWIGLTDQEIEGHFVWVNNGSLDGNNR</sequence>
<dbReference type="GO" id="GO:0030246">
    <property type="term" value="F:carbohydrate binding"/>
    <property type="evidence" value="ECO:0007669"/>
    <property type="project" value="UniProtKB-KW"/>
</dbReference>
<dbReference type="PROSITE" id="PS50041">
    <property type="entry name" value="C_TYPE_LECTIN_2"/>
    <property type="match status" value="1"/>
</dbReference>
<feature type="coiled-coil region" evidence="3">
    <location>
        <begin position="68"/>
        <end position="123"/>
    </location>
</feature>
<dbReference type="PANTHER" id="PTHR46746">
    <property type="entry name" value="KILLER CELL LECTIN-LIKE RECEPTOR SUBFAMILY F MEMBER 2"/>
    <property type="match status" value="1"/>
</dbReference>
<evidence type="ECO:0000313" key="6">
    <source>
        <dbReference type="Proteomes" id="UP000886611"/>
    </source>
</evidence>
<feature type="domain" description="C-type lectin" evidence="4">
    <location>
        <begin position="167"/>
        <end position="244"/>
    </location>
</feature>
<dbReference type="InterPro" id="IPR016186">
    <property type="entry name" value="C-type_lectin-like/link_sf"/>
</dbReference>
<evidence type="ECO:0000313" key="5">
    <source>
        <dbReference type="EMBL" id="KAG2465354.1"/>
    </source>
</evidence>
<reference evidence="5 6" key="1">
    <citation type="journal article" date="2021" name="Cell">
        <title>Tracing the genetic footprints of vertebrate landing in non-teleost ray-finned fishes.</title>
        <authorList>
            <person name="Bi X."/>
            <person name="Wang K."/>
            <person name="Yang L."/>
            <person name="Pan H."/>
            <person name="Jiang H."/>
            <person name="Wei Q."/>
            <person name="Fang M."/>
            <person name="Yu H."/>
            <person name="Zhu C."/>
            <person name="Cai Y."/>
            <person name="He Y."/>
            <person name="Gan X."/>
            <person name="Zeng H."/>
            <person name="Yu D."/>
            <person name="Zhu Y."/>
            <person name="Jiang H."/>
            <person name="Qiu Q."/>
            <person name="Yang H."/>
            <person name="Zhang Y.E."/>
            <person name="Wang W."/>
            <person name="Zhu M."/>
            <person name="He S."/>
            <person name="Zhang G."/>
        </authorList>
    </citation>
    <scope>NUCLEOTIDE SEQUENCE [LARGE SCALE GENOMIC DNA]</scope>
    <source>
        <strain evidence="5">Bchr_013</strain>
    </source>
</reference>
<dbReference type="Pfam" id="PF00059">
    <property type="entry name" value="Lectin_C"/>
    <property type="match status" value="1"/>
</dbReference>
<keyword evidence="2" id="KW-1015">Disulfide bond</keyword>
<feature type="non-terminal residue" evidence="5">
    <location>
        <position position="1"/>
    </location>
</feature>
<dbReference type="InterPro" id="IPR016187">
    <property type="entry name" value="CTDL_fold"/>
</dbReference>
<evidence type="ECO:0000256" key="3">
    <source>
        <dbReference type="SAM" id="Coils"/>
    </source>
</evidence>
<gene>
    <name evidence="5" type="primary">Clec4m_1</name>
    <name evidence="5" type="ORF">GTO96_0017177</name>
</gene>
<dbReference type="InterPro" id="IPR051379">
    <property type="entry name" value="C-type_Lectin_Receptor_IMM"/>
</dbReference>
<name>A0A8X7XDJ4_POLSE</name>
<dbReference type="SMART" id="SM00034">
    <property type="entry name" value="CLECT"/>
    <property type="match status" value="1"/>
</dbReference>
<comment type="caution">
    <text evidence="5">The sequence shown here is derived from an EMBL/GenBank/DDBJ whole genome shotgun (WGS) entry which is preliminary data.</text>
</comment>
<dbReference type="Gene3D" id="3.10.100.10">
    <property type="entry name" value="Mannose-Binding Protein A, subunit A"/>
    <property type="match status" value="1"/>
</dbReference>
<keyword evidence="3" id="KW-0175">Coiled coil</keyword>
<dbReference type="PANTHER" id="PTHR46746:SF9">
    <property type="entry name" value="CD209 ANTIGEN-LIKE PROTEIN C-LIKE"/>
    <property type="match status" value="1"/>
</dbReference>
<evidence type="ECO:0000259" key="4">
    <source>
        <dbReference type="PROSITE" id="PS50041"/>
    </source>
</evidence>
<proteinExistence type="predicted"/>
<dbReference type="Proteomes" id="UP000886611">
    <property type="component" value="Unassembled WGS sequence"/>
</dbReference>